<gene>
    <name evidence="1" type="ORF">SBAD_LOCUS7950</name>
</gene>
<name>A0A183IWF2_9BILA</name>
<dbReference type="WBParaSite" id="SBAD_0000824401-mRNA-1">
    <property type="protein sequence ID" value="SBAD_0000824401-mRNA-1"/>
    <property type="gene ID" value="SBAD_0000824401"/>
</dbReference>
<organism evidence="3">
    <name type="scientific">Soboliphyme baturini</name>
    <dbReference type="NCBI Taxonomy" id="241478"/>
    <lineage>
        <taxon>Eukaryota</taxon>
        <taxon>Metazoa</taxon>
        <taxon>Ecdysozoa</taxon>
        <taxon>Nematoda</taxon>
        <taxon>Enoplea</taxon>
        <taxon>Dorylaimia</taxon>
        <taxon>Dioctophymatida</taxon>
        <taxon>Dioctophymatoidea</taxon>
        <taxon>Soboliphymatidae</taxon>
        <taxon>Soboliphyme</taxon>
    </lineage>
</organism>
<accession>A0A183IWF2</accession>
<dbReference type="Proteomes" id="UP000270296">
    <property type="component" value="Unassembled WGS sequence"/>
</dbReference>
<sequence length="77" mass="8538">MQRGDVVITKDVRQTTTTEVFLRSHPTHRTTDRSVTSKAFLRICSGTKLKNPTQVIAPYIFTNTTTGNANTVSLICP</sequence>
<keyword evidence="2" id="KW-1185">Reference proteome</keyword>
<proteinExistence type="predicted"/>
<evidence type="ECO:0000313" key="2">
    <source>
        <dbReference type="Proteomes" id="UP000270296"/>
    </source>
</evidence>
<dbReference type="AlphaFoldDB" id="A0A183IWF2"/>
<reference evidence="1 2" key="2">
    <citation type="submission" date="2018-11" db="EMBL/GenBank/DDBJ databases">
        <authorList>
            <consortium name="Pathogen Informatics"/>
        </authorList>
    </citation>
    <scope>NUCLEOTIDE SEQUENCE [LARGE SCALE GENOMIC DNA]</scope>
</reference>
<evidence type="ECO:0000313" key="3">
    <source>
        <dbReference type="WBParaSite" id="SBAD_0000824401-mRNA-1"/>
    </source>
</evidence>
<reference evidence="3" key="1">
    <citation type="submission" date="2016-06" db="UniProtKB">
        <authorList>
            <consortium name="WormBaseParasite"/>
        </authorList>
    </citation>
    <scope>IDENTIFICATION</scope>
</reference>
<protein>
    <submittedName>
        <fullName evidence="1 3">Uncharacterized protein</fullName>
    </submittedName>
</protein>
<evidence type="ECO:0000313" key="1">
    <source>
        <dbReference type="EMBL" id="VDP14823.1"/>
    </source>
</evidence>
<dbReference type="EMBL" id="UZAM01011102">
    <property type="protein sequence ID" value="VDP14823.1"/>
    <property type="molecule type" value="Genomic_DNA"/>
</dbReference>